<proteinExistence type="predicted"/>
<comment type="caution">
    <text evidence="3">The sequence shown here is derived from an EMBL/GenBank/DDBJ whole genome shotgun (WGS) entry which is preliminary data.</text>
</comment>
<feature type="compositionally biased region" description="Low complexity" evidence="1">
    <location>
        <begin position="88"/>
        <end position="100"/>
    </location>
</feature>
<name>A0AA46AFG1_9BACL</name>
<evidence type="ECO:0000256" key="1">
    <source>
        <dbReference type="SAM" id="MobiDB-lite"/>
    </source>
</evidence>
<dbReference type="CDD" id="cd00093">
    <property type="entry name" value="HTH_XRE"/>
    <property type="match status" value="1"/>
</dbReference>
<evidence type="ECO:0000313" key="4">
    <source>
        <dbReference type="Proteomes" id="UP001157946"/>
    </source>
</evidence>
<gene>
    <name evidence="3" type="ORF">SAMN06265361_103272</name>
</gene>
<dbReference type="PROSITE" id="PS50943">
    <property type="entry name" value="HTH_CROC1"/>
    <property type="match status" value="1"/>
</dbReference>
<dbReference type="GO" id="GO:0003677">
    <property type="term" value="F:DNA binding"/>
    <property type="evidence" value="ECO:0007669"/>
    <property type="project" value="InterPro"/>
</dbReference>
<dbReference type="Pfam" id="PF01381">
    <property type="entry name" value="HTH_3"/>
    <property type="match status" value="1"/>
</dbReference>
<feature type="region of interest" description="Disordered" evidence="1">
    <location>
        <begin position="80"/>
        <end position="101"/>
    </location>
</feature>
<protein>
    <submittedName>
        <fullName evidence="3">Helix-turn-helix</fullName>
    </submittedName>
</protein>
<dbReference type="InterPro" id="IPR010982">
    <property type="entry name" value="Lambda_DNA-bd_dom_sf"/>
</dbReference>
<dbReference type="SUPFAM" id="SSF47413">
    <property type="entry name" value="lambda repressor-like DNA-binding domains"/>
    <property type="match status" value="1"/>
</dbReference>
<reference evidence="3" key="1">
    <citation type="submission" date="2017-05" db="EMBL/GenBank/DDBJ databases">
        <authorList>
            <person name="Varghese N."/>
            <person name="Submissions S."/>
        </authorList>
    </citation>
    <scope>NUCLEOTIDE SEQUENCE</scope>
    <source>
        <strain evidence="3">DSM 45262</strain>
    </source>
</reference>
<dbReference type="InterPro" id="IPR001387">
    <property type="entry name" value="Cro/C1-type_HTH"/>
</dbReference>
<dbReference type="Proteomes" id="UP001157946">
    <property type="component" value="Unassembled WGS sequence"/>
</dbReference>
<dbReference type="EMBL" id="FXTU01000003">
    <property type="protein sequence ID" value="SMP19320.1"/>
    <property type="molecule type" value="Genomic_DNA"/>
</dbReference>
<evidence type="ECO:0000313" key="3">
    <source>
        <dbReference type="EMBL" id="SMP19320.1"/>
    </source>
</evidence>
<keyword evidence="4" id="KW-1185">Reference proteome</keyword>
<dbReference type="AlphaFoldDB" id="A0AA46AFG1"/>
<evidence type="ECO:0000259" key="2">
    <source>
        <dbReference type="PROSITE" id="PS50943"/>
    </source>
</evidence>
<dbReference type="SMART" id="SM00530">
    <property type="entry name" value="HTH_XRE"/>
    <property type="match status" value="1"/>
</dbReference>
<organism evidence="3 4">
    <name type="scientific">Laceyella tengchongensis</name>
    <dbReference type="NCBI Taxonomy" id="574699"/>
    <lineage>
        <taxon>Bacteria</taxon>
        <taxon>Bacillati</taxon>
        <taxon>Bacillota</taxon>
        <taxon>Bacilli</taxon>
        <taxon>Bacillales</taxon>
        <taxon>Thermoactinomycetaceae</taxon>
        <taxon>Laceyella</taxon>
    </lineage>
</organism>
<dbReference type="RefSeq" id="WP_106342376.1">
    <property type="nucleotide sequence ID" value="NZ_FXTU01000003.1"/>
</dbReference>
<feature type="domain" description="HTH cro/C1-type" evidence="2">
    <location>
        <begin position="10"/>
        <end position="72"/>
    </location>
</feature>
<dbReference type="Gene3D" id="1.10.260.40">
    <property type="entry name" value="lambda repressor-like DNA-binding domains"/>
    <property type="match status" value="1"/>
</dbReference>
<sequence>MMKYHYGLTIREGREKLKMTQTQLAEKWPQAGGGTGVSVNYVSDVERGIKHISDPQTLRRLCRILQIPLWKMGLSDYDPFNPSTKHPNSNQENANHNENNGIVKLTDSPFDRILDYKNCLVEAKGDCFISGTSMIHLTDDSSDILQAKLATGNIYLLILNPDWIERNASILTFIEDDEYRQEFHHEIRNSIRKLNQLRKSLPLDLISRLKIKTYSTVFPYIVTGFDDGETGKLVFEITDYIPEKKRPRFTLHKLKGKHTLFEQVKNKFFSIWNNQSISKEI</sequence>
<accession>A0AA46AFG1</accession>